<dbReference type="Proteomes" id="UP000309038">
    <property type="component" value="Unassembled WGS sequence"/>
</dbReference>
<organism evidence="2 3">
    <name type="scientific">Hermanssonia centrifuga</name>
    <dbReference type="NCBI Taxonomy" id="98765"/>
    <lineage>
        <taxon>Eukaryota</taxon>
        <taxon>Fungi</taxon>
        <taxon>Dikarya</taxon>
        <taxon>Basidiomycota</taxon>
        <taxon>Agaricomycotina</taxon>
        <taxon>Agaricomycetes</taxon>
        <taxon>Polyporales</taxon>
        <taxon>Meruliaceae</taxon>
        <taxon>Hermanssonia</taxon>
    </lineage>
</organism>
<feature type="region of interest" description="Disordered" evidence="1">
    <location>
        <begin position="1"/>
        <end position="25"/>
    </location>
</feature>
<evidence type="ECO:0000313" key="3">
    <source>
        <dbReference type="Proteomes" id="UP000309038"/>
    </source>
</evidence>
<protein>
    <submittedName>
        <fullName evidence="2">Uncharacterized protein</fullName>
    </submittedName>
</protein>
<reference evidence="2 3" key="1">
    <citation type="submission" date="2019-02" db="EMBL/GenBank/DDBJ databases">
        <title>Genome sequencing of the rare red list fungi Phlebia centrifuga.</title>
        <authorList>
            <person name="Buettner E."/>
            <person name="Kellner H."/>
        </authorList>
    </citation>
    <scope>NUCLEOTIDE SEQUENCE [LARGE SCALE GENOMIC DNA]</scope>
    <source>
        <strain evidence="2 3">DSM 108282</strain>
    </source>
</reference>
<dbReference type="EMBL" id="SGPJ01000703">
    <property type="protein sequence ID" value="THG93305.1"/>
    <property type="molecule type" value="Genomic_DNA"/>
</dbReference>
<evidence type="ECO:0000256" key="1">
    <source>
        <dbReference type="SAM" id="MobiDB-lite"/>
    </source>
</evidence>
<sequence length="416" mass="46035">MSSQPPSSPSTARSSPSQSGAVAAKRPFSSLFEALDRNLTRKKHKSTGNDPMAPFRKAARWVGRGIDPFVRLSDAFRIGAAYAAAEDDADDDDEPIGVPQELTDGLSKEDIELYCKVYKRTKALVPNFGEILEAFEDCPGTAMQLLDLMGSISSQCRSDDLGTLRTYGRDIVEACCLKPEEKVAWMDKKQSYENKSTRGFNDNIFGRLLCPHKYSNDFEADSDGFCQKVLEPDSGIVILASDLPAFLYAGNYNPEAIDDGLLRGMLPVMMYKCIFRSPSSVTGVGQAKGRSCHAQLHGLVRVTPHTIAYACMLTRFFCSSLVSWREKDGMFSFKQFYYYIVALFEMDPDSAWVAETLDWWDKQVFGSGPRRLASSMAEAQNAADATSDFNALIAQRNARRLTENSNDSRSSTSSSP</sequence>
<keyword evidence="3" id="KW-1185">Reference proteome</keyword>
<name>A0A4S4K6A7_9APHY</name>
<gene>
    <name evidence="2" type="ORF">EW026_g7898</name>
</gene>
<dbReference type="InterPro" id="IPR046521">
    <property type="entry name" value="DUF6698"/>
</dbReference>
<feature type="compositionally biased region" description="Low complexity" evidence="1">
    <location>
        <begin position="1"/>
        <end position="19"/>
    </location>
</feature>
<proteinExistence type="predicted"/>
<evidence type="ECO:0000313" key="2">
    <source>
        <dbReference type="EMBL" id="THG93305.1"/>
    </source>
</evidence>
<dbReference type="Pfam" id="PF20414">
    <property type="entry name" value="DUF6698"/>
    <property type="match status" value="1"/>
</dbReference>
<comment type="caution">
    <text evidence="2">The sequence shown here is derived from an EMBL/GenBank/DDBJ whole genome shotgun (WGS) entry which is preliminary data.</text>
</comment>
<accession>A0A4S4K6A7</accession>
<dbReference type="AlphaFoldDB" id="A0A4S4K6A7"/>